<dbReference type="EMBL" id="JANAVB010013598">
    <property type="protein sequence ID" value="KAJ6835032.1"/>
    <property type="molecule type" value="Genomic_DNA"/>
</dbReference>
<evidence type="ECO:0000313" key="2">
    <source>
        <dbReference type="Proteomes" id="UP001140949"/>
    </source>
</evidence>
<gene>
    <name evidence="1" type="ORF">M6B38_123515</name>
</gene>
<organism evidence="1 2">
    <name type="scientific">Iris pallida</name>
    <name type="common">Sweet iris</name>
    <dbReference type="NCBI Taxonomy" id="29817"/>
    <lineage>
        <taxon>Eukaryota</taxon>
        <taxon>Viridiplantae</taxon>
        <taxon>Streptophyta</taxon>
        <taxon>Embryophyta</taxon>
        <taxon>Tracheophyta</taxon>
        <taxon>Spermatophyta</taxon>
        <taxon>Magnoliopsida</taxon>
        <taxon>Liliopsida</taxon>
        <taxon>Asparagales</taxon>
        <taxon>Iridaceae</taxon>
        <taxon>Iridoideae</taxon>
        <taxon>Irideae</taxon>
        <taxon>Iris</taxon>
    </lineage>
</organism>
<dbReference type="AlphaFoldDB" id="A0AAX6H2I9"/>
<reference evidence="1" key="2">
    <citation type="submission" date="2023-04" db="EMBL/GenBank/DDBJ databases">
        <authorList>
            <person name="Bruccoleri R.E."/>
            <person name="Oakeley E.J."/>
            <person name="Faust A.-M."/>
            <person name="Dessus-Babus S."/>
            <person name="Altorfer M."/>
            <person name="Burckhardt D."/>
            <person name="Oertli M."/>
            <person name="Naumann U."/>
            <person name="Petersen F."/>
            <person name="Wong J."/>
        </authorList>
    </citation>
    <scope>NUCLEOTIDE SEQUENCE</scope>
    <source>
        <strain evidence="1">GSM-AAB239-AS_SAM_17_03QT</strain>
        <tissue evidence="1">Leaf</tissue>
    </source>
</reference>
<evidence type="ECO:0000313" key="1">
    <source>
        <dbReference type="EMBL" id="KAJ6835032.1"/>
    </source>
</evidence>
<sequence>MWTIQNYPPCLSWRITTAHDTCRVPDLPPSRSHVEIDISRHIDSCLLIVSLFSSPFAMTSVTF</sequence>
<protein>
    <submittedName>
        <fullName evidence="1">Uncharacterized protein</fullName>
    </submittedName>
</protein>
<reference evidence="1" key="1">
    <citation type="journal article" date="2023" name="GigaByte">
        <title>Genome assembly of the bearded iris, Iris pallida Lam.</title>
        <authorList>
            <person name="Bruccoleri R.E."/>
            <person name="Oakeley E.J."/>
            <person name="Faust A.M.E."/>
            <person name="Altorfer M."/>
            <person name="Dessus-Babus S."/>
            <person name="Burckhardt D."/>
            <person name="Oertli M."/>
            <person name="Naumann U."/>
            <person name="Petersen F."/>
            <person name="Wong J."/>
        </authorList>
    </citation>
    <scope>NUCLEOTIDE SEQUENCE</scope>
    <source>
        <strain evidence="1">GSM-AAB239-AS_SAM_17_03QT</strain>
    </source>
</reference>
<comment type="caution">
    <text evidence="1">The sequence shown here is derived from an EMBL/GenBank/DDBJ whole genome shotgun (WGS) entry which is preliminary data.</text>
</comment>
<name>A0AAX6H2I9_IRIPA</name>
<dbReference type="Proteomes" id="UP001140949">
    <property type="component" value="Unassembled WGS sequence"/>
</dbReference>
<keyword evidence="2" id="KW-1185">Reference proteome</keyword>
<accession>A0AAX6H2I9</accession>
<proteinExistence type="predicted"/>